<dbReference type="AlphaFoldDB" id="A0A6M0INQ8"/>
<dbReference type="Proteomes" id="UP000477386">
    <property type="component" value="Unassembled WGS sequence"/>
</dbReference>
<protein>
    <submittedName>
        <fullName evidence="4">Uncharacterized protein</fullName>
    </submittedName>
</protein>
<comment type="caution">
    <text evidence="4">The sequence shown here is derived from an EMBL/GenBank/DDBJ whole genome shotgun (WGS) entry which is preliminary data.</text>
</comment>
<dbReference type="InterPro" id="IPR011013">
    <property type="entry name" value="Gal_mutarotase_sf_dom"/>
</dbReference>
<comment type="cofactor">
    <cofactor evidence="1">
        <name>Ca(2+)</name>
        <dbReference type="ChEBI" id="CHEBI:29108"/>
    </cofactor>
</comment>
<evidence type="ECO:0000313" key="5">
    <source>
        <dbReference type="Proteomes" id="UP000477386"/>
    </source>
</evidence>
<comment type="subunit">
    <text evidence="2">Monomer.</text>
</comment>
<dbReference type="GO" id="GO:0003824">
    <property type="term" value="F:catalytic activity"/>
    <property type="evidence" value="ECO:0007669"/>
    <property type="project" value="InterPro"/>
</dbReference>
<evidence type="ECO:0000256" key="3">
    <source>
        <dbReference type="ARBA" id="ARBA00022837"/>
    </source>
</evidence>
<gene>
    <name evidence="4" type="ORF">GK091_23955</name>
</gene>
<dbReference type="Gene3D" id="2.70.98.10">
    <property type="match status" value="1"/>
</dbReference>
<evidence type="ECO:0000313" key="4">
    <source>
        <dbReference type="EMBL" id="NEU69956.1"/>
    </source>
</evidence>
<dbReference type="InterPro" id="IPR014718">
    <property type="entry name" value="GH-type_carb-bd"/>
</dbReference>
<dbReference type="GO" id="GO:0005975">
    <property type="term" value="P:carbohydrate metabolic process"/>
    <property type="evidence" value="ECO:0007669"/>
    <property type="project" value="InterPro"/>
</dbReference>
<name>A0A6M0INQ8_9BACT</name>
<dbReference type="SUPFAM" id="SSF74650">
    <property type="entry name" value="Galactose mutarotase-like"/>
    <property type="match status" value="1"/>
</dbReference>
<dbReference type="GO" id="GO:0030246">
    <property type="term" value="F:carbohydrate binding"/>
    <property type="evidence" value="ECO:0007669"/>
    <property type="project" value="InterPro"/>
</dbReference>
<evidence type="ECO:0000256" key="1">
    <source>
        <dbReference type="ARBA" id="ARBA00001913"/>
    </source>
</evidence>
<proteinExistence type="predicted"/>
<evidence type="ECO:0000256" key="2">
    <source>
        <dbReference type="ARBA" id="ARBA00011245"/>
    </source>
</evidence>
<sequence>MKKALLATFVVVGLSSTRLPVAEWPEAALSNGLIQTTLYLPDASQGYYQGTRFDWSGAFKNLTYKGHSFIEPWFDNYDPKLHDAISGPVEEFTPLGYTDAKPGDTFVKIGVGTLRKPDDKAYAFAKYYDIVNQGTWNVKQHKDRKATVAVDFTHELTDPTGYGYRYTKTVRLTKGKPELVLEHRLTNTGQLPIETSTYDHNFFIIDKQPTGPTVVTRFPFEVTAEGKGFGSVILPQGNHLVYARELAKKEQVFSAGLNGFGPTATDYDIRIENQKTGAGVHITGDQPLQKLVYWACATTSCPEPYIHLMAAPGQEIKWTIKYEFYEKTK</sequence>
<keyword evidence="5" id="KW-1185">Reference proteome</keyword>
<accession>A0A6M0INQ8</accession>
<dbReference type="EMBL" id="JAAGNZ010000002">
    <property type="protein sequence ID" value="NEU69956.1"/>
    <property type="molecule type" value="Genomic_DNA"/>
</dbReference>
<reference evidence="4 5" key="1">
    <citation type="submission" date="2020-02" db="EMBL/GenBank/DDBJ databases">
        <title>Draft genome sequence of two Spirosoma agri KCTC 52727 and Spirosoma terrae KCTC 52035.</title>
        <authorList>
            <person name="Rojas J."/>
            <person name="Ambika Manirajan B."/>
            <person name="Ratering S."/>
            <person name="Suarez C."/>
            <person name="Schnell S."/>
        </authorList>
    </citation>
    <scope>NUCLEOTIDE SEQUENCE [LARGE SCALE GENOMIC DNA]</scope>
    <source>
        <strain evidence="4 5">KCTC 52727</strain>
    </source>
</reference>
<organism evidence="4 5">
    <name type="scientific">Spirosoma agri</name>
    <dbReference type="NCBI Taxonomy" id="1987381"/>
    <lineage>
        <taxon>Bacteria</taxon>
        <taxon>Pseudomonadati</taxon>
        <taxon>Bacteroidota</taxon>
        <taxon>Cytophagia</taxon>
        <taxon>Cytophagales</taxon>
        <taxon>Cytophagaceae</taxon>
        <taxon>Spirosoma</taxon>
    </lineage>
</organism>
<keyword evidence="3" id="KW-0106">Calcium</keyword>
<dbReference type="RefSeq" id="WP_164042783.1">
    <property type="nucleotide sequence ID" value="NZ_JAAGNZ010000002.1"/>
</dbReference>